<organism evidence="2 3">
    <name type="scientific">Vibrio hippocampi</name>
    <dbReference type="NCBI Taxonomy" id="654686"/>
    <lineage>
        <taxon>Bacteria</taxon>
        <taxon>Pseudomonadati</taxon>
        <taxon>Pseudomonadota</taxon>
        <taxon>Gammaproteobacteria</taxon>
        <taxon>Vibrionales</taxon>
        <taxon>Vibrionaceae</taxon>
        <taxon>Vibrio</taxon>
    </lineage>
</organism>
<accession>A0ABN8DI29</accession>
<protein>
    <recommendedName>
        <fullName evidence="4">Nucleoside triphosphate hydrolase</fullName>
    </recommendedName>
</protein>
<dbReference type="RefSeq" id="WP_237484149.1">
    <property type="nucleotide sequence ID" value="NZ_CAKLCM010000002.1"/>
</dbReference>
<dbReference type="InterPro" id="IPR007413">
    <property type="entry name" value="YcjX-like"/>
</dbReference>
<name>A0ABN8DI29_9VIBR</name>
<proteinExistence type="predicted"/>
<reference evidence="2" key="1">
    <citation type="submission" date="2021-12" db="EMBL/GenBank/DDBJ databases">
        <authorList>
            <person name="Rodrigo-Torres L."/>
            <person name="Arahal R. D."/>
            <person name="Lucena T."/>
        </authorList>
    </citation>
    <scope>NUCLEOTIDE SEQUENCE</scope>
    <source>
        <strain evidence="2">CECT 8226</strain>
    </source>
</reference>
<keyword evidence="3" id="KW-1185">Reference proteome</keyword>
<evidence type="ECO:0000313" key="2">
    <source>
        <dbReference type="EMBL" id="CAH0525631.1"/>
    </source>
</evidence>
<sequence>MSRIGQEVSELLHRSMDSHVRVAVTGLSRAGKTAFISSLVNQLLHSSTHDNLPLLECARDNRLVGAKRVPQEDLLVARFAYDEAMQQLHAEPPQWPVPTRDVSEIRLAIKFQSQKGAKRLLKRTSTLYLDVIDYPGEWLLDLPLLDMTFEQWSEQQLSQLTGVRQQLAATWLATMETFDATLAADEKQIADIAAQFTDYLHQCKDAGLHWVQPGRFVLPGDLEGAPVLQFFPCTAPEGQLDQRKSYKHKPDKHKPNKHSSYAMLKHRYQEYQNKVVKQFYRKYFSTFDRQIVLVDCLQPLMAGSESFHDMKNALQQIMKSFRYGNNNLLRRLFSSRIDKVLFAATKSDHVTPDQHANLVSLLQQMVHPTWQEAAFENIEMNCMSIASIQATQAGFITKGSDNIPALRGVTLQGEPMTLYPGDVPERLPKPDYWQHNRFEFTAFRPLESAMDEPCPHTRMDKVLQYLLGDKLR</sequence>
<dbReference type="PANTHER" id="PTHR38605:SF1">
    <property type="entry name" value="ATPASE"/>
    <property type="match status" value="1"/>
</dbReference>
<evidence type="ECO:0008006" key="4">
    <source>
        <dbReference type="Google" id="ProtNLM"/>
    </source>
</evidence>
<dbReference type="PIRSF" id="PIRSF019381">
    <property type="entry name" value="YcjX"/>
    <property type="match status" value="1"/>
</dbReference>
<feature type="region of interest" description="Disordered" evidence="1">
    <location>
        <begin position="239"/>
        <end position="258"/>
    </location>
</feature>
<gene>
    <name evidence="2" type="primary">ycjX</name>
    <name evidence="2" type="ORF">VHP8226_01159</name>
</gene>
<dbReference type="Pfam" id="PF04317">
    <property type="entry name" value="DUF463"/>
    <property type="match status" value="1"/>
</dbReference>
<dbReference type="EMBL" id="CAKLCM010000002">
    <property type="protein sequence ID" value="CAH0525631.1"/>
    <property type="molecule type" value="Genomic_DNA"/>
</dbReference>
<dbReference type="Proteomes" id="UP000838160">
    <property type="component" value="Unassembled WGS sequence"/>
</dbReference>
<dbReference type="SUPFAM" id="SSF52540">
    <property type="entry name" value="P-loop containing nucleoside triphosphate hydrolases"/>
    <property type="match status" value="1"/>
</dbReference>
<comment type="caution">
    <text evidence="2">The sequence shown here is derived from an EMBL/GenBank/DDBJ whole genome shotgun (WGS) entry which is preliminary data.</text>
</comment>
<dbReference type="InterPro" id="IPR027417">
    <property type="entry name" value="P-loop_NTPase"/>
</dbReference>
<evidence type="ECO:0000313" key="3">
    <source>
        <dbReference type="Proteomes" id="UP000838160"/>
    </source>
</evidence>
<evidence type="ECO:0000256" key="1">
    <source>
        <dbReference type="SAM" id="MobiDB-lite"/>
    </source>
</evidence>
<dbReference type="PANTHER" id="PTHR38605">
    <property type="entry name" value="ATPASE-RELATED"/>
    <property type="match status" value="1"/>
</dbReference>
<feature type="compositionally biased region" description="Basic residues" evidence="1">
    <location>
        <begin position="245"/>
        <end position="257"/>
    </location>
</feature>